<dbReference type="EMBL" id="CAXAMN010021302">
    <property type="protein sequence ID" value="CAK9057741.1"/>
    <property type="molecule type" value="Genomic_DNA"/>
</dbReference>
<evidence type="ECO:0008006" key="4">
    <source>
        <dbReference type="Google" id="ProtNLM"/>
    </source>
</evidence>
<keyword evidence="3" id="KW-1185">Reference proteome</keyword>
<evidence type="ECO:0000256" key="1">
    <source>
        <dbReference type="SAM" id="MobiDB-lite"/>
    </source>
</evidence>
<accession>A0ABP0N2C4</accession>
<reference evidence="2 3" key="1">
    <citation type="submission" date="2024-02" db="EMBL/GenBank/DDBJ databases">
        <authorList>
            <person name="Chen Y."/>
            <person name="Shah S."/>
            <person name="Dougan E. K."/>
            <person name="Thang M."/>
            <person name="Chan C."/>
        </authorList>
    </citation>
    <scope>NUCLEOTIDE SEQUENCE [LARGE SCALE GENOMIC DNA]</scope>
</reference>
<sequence>MERPKDVLDSLGLGTKAPQAPKKDPGAKCSPDEEMRRWLQDEVAPEEGKADGVEPAHSSEQTPERLPEWQLAFAKAKDRWDSTGERCFYHHSENNLYFEWDQGAGLLFQYFVEEVASNQRLPERAPIWSAECPETHAEVWEVLPLPPTDPNAQ</sequence>
<protein>
    <recommendedName>
        <fullName evidence="4">DUF551 domain-containing protein</fullName>
    </recommendedName>
</protein>
<feature type="region of interest" description="Disordered" evidence="1">
    <location>
        <begin position="1"/>
        <end position="66"/>
    </location>
</feature>
<feature type="non-terminal residue" evidence="2">
    <location>
        <position position="153"/>
    </location>
</feature>
<dbReference type="Proteomes" id="UP001642484">
    <property type="component" value="Unassembled WGS sequence"/>
</dbReference>
<evidence type="ECO:0000313" key="2">
    <source>
        <dbReference type="EMBL" id="CAK9057741.1"/>
    </source>
</evidence>
<name>A0ABP0N2C4_9DINO</name>
<feature type="compositionally biased region" description="Basic and acidic residues" evidence="1">
    <location>
        <begin position="21"/>
        <end position="54"/>
    </location>
</feature>
<comment type="caution">
    <text evidence="2">The sequence shown here is derived from an EMBL/GenBank/DDBJ whole genome shotgun (WGS) entry which is preliminary data.</text>
</comment>
<gene>
    <name evidence="2" type="ORF">CCMP2556_LOCUS28463</name>
</gene>
<organism evidence="2 3">
    <name type="scientific">Durusdinium trenchii</name>
    <dbReference type="NCBI Taxonomy" id="1381693"/>
    <lineage>
        <taxon>Eukaryota</taxon>
        <taxon>Sar</taxon>
        <taxon>Alveolata</taxon>
        <taxon>Dinophyceae</taxon>
        <taxon>Suessiales</taxon>
        <taxon>Symbiodiniaceae</taxon>
        <taxon>Durusdinium</taxon>
    </lineage>
</organism>
<proteinExistence type="predicted"/>
<evidence type="ECO:0000313" key="3">
    <source>
        <dbReference type="Proteomes" id="UP001642484"/>
    </source>
</evidence>